<organism evidence="1 2">
    <name type="scientific">Araneus ventricosus</name>
    <name type="common">Orbweaver spider</name>
    <name type="synonym">Epeira ventricosa</name>
    <dbReference type="NCBI Taxonomy" id="182803"/>
    <lineage>
        <taxon>Eukaryota</taxon>
        <taxon>Metazoa</taxon>
        <taxon>Ecdysozoa</taxon>
        <taxon>Arthropoda</taxon>
        <taxon>Chelicerata</taxon>
        <taxon>Arachnida</taxon>
        <taxon>Araneae</taxon>
        <taxon>Araneomorphae</taxon>
        <taxon>Entelegynae</taxon>
        <taxon>Araneoidea</taxon>
        <taxon>Araneidae</taxon>
        <taxon>Araneus</taxon>
    </lineage>
</organism>
<evidence type="ECO:0000313" key="1">
    <source>
        <dbReference type="EMBL" id="GBL89320.1"/>
    </source>
</evidence>
<protein>
    <submittedName>
        <fullName evidence="1">Uncharacterized protein</fullName>
    </submittedName>
</protein>
<sequence length="125" mass="14835">MKKRGFIHNIKVLQNEYNRTHQMAPTSEARLKPNGKRRLGRAKNCVKQRRKNIVVEIEKLYKAFLAKKAKYRQILASKTLPIGVYSGIGVYANGRVQTELVQKPQYYEKRQERRFIEVAAMWKRW</sequence>
<keyword evidence="2" id="KW-1185">Reference proteome</keyword>
<comment type="caution">
    <text evidence="1">The sequence shown here is derived from an EMBL/GenBank/DDBJ whole genome shotgun (WGS) entry which is preliminary data.</text>
</comment>
<gene>
    <name evidence="1" type="ORF">AVEN_225850_1</name>
</gene>
<proteinExistence type="predicted"/>
<dbReference type="Proteomes" id="UP000499080">
    <property type="component" value="Unassembled WGS sequence"/>
</dbReference>
<accession>A0A4Y2BAT4</accession>
<reference evidence="1 2" key="1">
    <citation type="journal article" date="2019" name="Sci. Rep.">
        <title>Orb-weaving spider Araneus ventricosus genome elucidates the spidroin gene catalogue.</title>
        <authorList>
            <person name="Kono N."/>
            <person name="Nakamura H."/>
            <person name="Ohtoshi R."/>
            <person name="Moran D.A.P."/>
            <person name="Shinohara A."/>
            <person name="Yoshida Y."/>
            <person name="Fujiwara M."/>
            <person name="Mori M."/>
            <person name="Tomita M."/>
            <person name="Arakawa K."/>
        </authorList>
    </citation>
    <scope>NUCLEOTIDE SEQUENCE [LARGE SCALE GENOMIC DNA]</scope>
</reference>
<evidence type="ECO:0000313" key="2">
    <source>
        <dbReference type="Proteomes" id="UP000499080"/>
    </source>
</evidence>
<dbReference type="EMBL" id="BGPR01000064">
    <property type="protein sequence ID" value="GBL89320.1"/>
    <property type="molecule type" value="Genomic_DNA"/>
</dbReference>
<dbReference type="AlphaFoldDB" id="A0A4Y2BAT4"/>
<name>A0A4Y2BAT4_ARAVE</name>